<protein>
    <submittedName>
        <fullName evidence="1">Uncharacterized protein</fullName>
    </submittedName>
</protein>
<gene>
    <name evidence="1" type="ORF">RsY01_1569</name>
</gene>
<dbReference type="RefSeq" id="WP_094785002.1">
    <property type="nucleotide sequence ID" value="NZ_BEDT01000004.1"/>
</dbReference>
<dbReference type="EMBL" id="BEDT01000004">
    <property type="protein sequence ID" value="GAX47955.1"/>
    <property type="molecule type" value="Genomic_DNA"/>
</dbReference>
<proteinExistence type="predicted"/>
<name>A0A224XE93_9LACT</name>
<reference evidence="2" key="1">
    <citation type="submission" date="2017-08" db="EMBL/GenBank/DDBJ databases">
        <title>Draft genome sequence of Lactococcus sp. strain Rs-Y01, isolated from the gut of the lower termite Reticulitermes speratus.</title>
        <authorList>
            <person name="Ohkuma M."/>
            <person name="Yuki M."/>
        </authorList>
    </citation>
    <scope>NUCLEOTIDE SEQUENCE [LARGE SCALE GENOMIC DNA]</scope>
    <source>
        <strain evidence="2">Rs-Y01</strain>
    </source>
</reference>
<dbReference type="OrthoDB" id="2222747at2"/>
<accession>A0A224XE93</accession>
<evidence type="ECO:0000313" key="1">
    <source>
        <dbReference type="EMBL" id="GAX47955.1"/>
    </source>
</evidence>
<comment type="caution">
    <text evidence="1">The sequence shown here is derived from an EMBL/GenBank/DDBJ whole genome shotgun (WGS) entry which is preliminary data.</text>
</comment>
<keyword evidence="2" id="KW-1185">Reference proteome</keyword>
<dbReference type="Proteomes" id="UP000218689">
    <property type="component" value="Unassembled WGS sequence"/>
</dbReference>
<organism evidence="1 2">
    <name type="scientific">Pseudolactococcus reticulitermitis</name>
    <dbReference type="NCBI Taxonomy" id="2025039"/>
    <lineage>
        <taxon>Bacteria</taxon>
        <taxon>Bacillati</taxon>
        <taxon>Bacillota</taxon>
        <taxon>Bacilli</taxon>
        <taxon>Lactobacillales</taxon>
        <taxon>Streptococcaceae</taxon>
        <taxon>Pseudolactococcus</taxon>
    </lineage>
</organism>
<evidence type="ECO:0000313" key="2">
    <source>
        <dbReference type="Proteomes" id="UP000218689"/>
    </source>
</evidence>
<dbReference type="AlphaFoldDB" id="A0A224XE93"/>
<sequence>MVADKGLDKAIKAVWGDLNAQLEEEREDSILALRAVIGRSNRSLIALKKELDSLSADNVKLRQRVYTLESKLSGLIDKLSENKKIKKLIE</sequence>